<evidence type="ECO:0000313" key="1">
    <source>
        <dbReference type="EMBL" id="KAE9404183.1"/>
    </source>
</evidence>
<dbReference type="Proteomes" id="UP000799118">
    <property type="component" value="Unassembled WGS sequence"/>
</dbReference>
<dbReference type="AlphaFoldDB" id="A0A6A4I2J9"/>
<dbReference type="EMBL" id="ML769419">
    <property type="protein sequence ID" value="KAE9404183.1"/>
    <property type="molecule type" value="Genomic_DNA"/>
</dbReference>
<accession>A0A6A4I2J9</accession>
<proteinExistence type="predicted"/>
<sequence>MPLAGLIYVEPGIEHRVDPESGTWLSLHRIAHAPTYTPSALVVEVDFCRAKLQRSQEPTQMTATCFNGVGRTMITSLHDLGFATAGCNEELSLGMVQEVLVVRCSSAATSGYFRFEIGSVLVLRCSLGSNHTPPASRGLFTASYFLCLLTHWRTERKYSNSRITLIQNRCGMYRWILSLSYAYLSPTQWKRDWGWDWNKGRRPGIPAVKTGSLKFVYLEVQPLFIQ</sequence>
<gene>
    <name evidence="1" type="ORF">BT96DRAFT_1016551</name>
</gene>
<keyword evidence="2" id="KW-1185">Reference proteome</keyword>
<name>A0A6A4I2J9_9AGAR</name>
<protein>
    <submittedName>
        <fullName evidence="1">Uncharacterized protein</fullName>
    </submittedName>
</protein>
<organism evidence="1 2">
    <name type="scientific">Gymnopus androsaceus JB14</name>
    <dbReference type="NCBI Taxonomy" id="1447944"/>
    <lineage>
        <taxon>Eukaryota</taxon>
        <taxon>Fungi</taxon>
        <taxon>Dikarya</taxon>
        <taxon>Basidiomycota</taxon>
        <taxon>Agaricomycotina</taxon>
        <taxon>Agaricomycetes</taxon>
        <taxon>Agaricomycetidae</taxon>
        <taxon>Agaricales</taxon>
        <taxon>Marasmiineae</taxon>
        <taxon>Omphalotaceae</taxon>
        <taxon>Gymnopus</taxon>
    </lineage>
</organism>
<evidence type="ECO:0000313" key="2">
    <source>
        <dbReference type="Proteomes" id="UP000799118"/>
    </source>
</evidence>
<reference evidence="1" key="1">
    <citation type="journal article" date="2019" name="Environ. Microbiol.">
        <title>Fungal ecological strategies reflected in gene transcription - a case study of two litter decomposers.</title>
        <authorList>
            <person name="Barbi F."/>
            <person name="Kohler A."/>
            <person name="Barry K."/>
            <person name="Baskaran P."/>
            <person name="Daum C."/>
            <person name="Fauchery L."/>
            <person name="Ihrmark K."/>
            <person name="Kuo A."/>
            <person name="LaButti K."/>
            <person name="Lipzen A."/>
            <person name="Morin E."/>
            <person name="Grigoriev I.V."/>
            <person name="Henrissat B."/>
            <person name="Lindahl B."/>
            <person name="Martin F."/>
        </authorList>
    </citation>
    <scope>NUCLEOTIDE SEQUENCE</scope>
    <source>
        <strain evidence="1">JB14</strain>
    </source>
</reference>